<dbReference type="RefSeq" id="WP_190133102.1">
    <property type="nucleotide sequence ID" value="NZ_BNBD01000022.1"/>
</dbReference>
<keyword evidence="2" id="KW-1185">Reference proteome</keyword>
<reference evidence="1" key="1">
    <citation type="journal article" date="2014" name="Int. J. Syst. Evol. Microbiol.">
        <title>Complete genome sequence of Corynebacterium casei LMG S-19264T (=DSM 44701T), isolated from a smear-ripened cheese.</title>
        <authorList>
            <consortium name="US DOE Joint Genome Institute (JGI-PGF)"/>
            <person name="Walter F."/>
            <person name="Albersmeier A."/>
            <person name="Kalinowski J."/>
            <person name="Ruckert C."/>
        </authorList>
    </citation>
    <scope>NUCLEOTIDE SEQUENCE</scope>
    <source>
        <strain evidence="1">JCM 4059</strain>
    </source>
</reference>
<proteinExistence type="predicted"/>
<evidence type="ECO:0000313" key="1">
    <source>
        <dbReference type="EMBL" id="GHF72303.1"/>
    </source>
</evidence>
<dbReference type="Proteomes" id="UP000638313">
    <property type="component" value="Unassembled WGS sequence"/>
</dbReference>
<reference evidence="1" key="2">
    <citation type="submission" date="2020-09" db="EMBL/GenBank/DDBJ databases">
        <authorList>
            <person name="Sun Q."/>
            <person name="Ohkuma M."/>
        </authorList>
    </citation>
    <scope>NUCLEOTIDE SEQUENCE</scope>
    <source>
        <strain evidence="1">JCM 4059</strain>
    </source>
</reference>
<evidence type="ECO:0000313" key="2">
    <source>
        <dbReference type="Proteomes" id="UP000638313"/>
    </source>
</evidence>
<gene>
    <name evidence="1" type="ORF">GCM10010218_62000</name>
</gene>
<protein>
    <submittedName>
        <fullName evidence="1">Uncharacterized protein</fullName>
    </submittedName>
</protein>
<dbReference type="AlphaFoldDB" id="A0A919EGJ3"/>
<sequence length="104" mass="11196">MYLVHASLCGPPGAHLPDTVAESTLALALPHERVEHVVAHPHARPHPVLGVFLLADGLTQAEERTAELCRRAIRTCAGLGEWRLVKAEVPLLDRHALLPAPGVD</sequence>
<accession>A0A919EGJ3</accession>
<name>A0A919EGJ3_9ACTN</name>
<organism evidence="1 2">
    <name type="scientific">Streptomyces mashuensis</name>
    <dbReference type="NCBI Taxonomy" id="33904"/>
    <lineage>
        <taxon>Bacteria</taxon>
        <taxon>Bacillati</taxon>
        <taxon>Actinomycetota</taxon>
        <taxon>Actinomycetes</taxon>
        <taxon>Kitasatosporales</taxon>
        <taxon>Streptomycetaceae</taxon>
        <taxon>Streptomyces</taxon>
    </lineage>
</organism>
<dbReference type="EMBL" id="BNBD01000022">
    <property type="protein sequence ID" value="GHF72303.1"/>
    <property type="molecule type" value="Genomic_DNA"/>
</dbReference>
<comment type="caution">
    <text evidence="1">The sequence shown here is derived from an EMBL/GenBank/DDBJ whole genome shotgun (WGS) entry which is preliminary data.</text>
</comment>